<feature type="domain" description="Methylamine utilisation protein MauE" evidence="5">
    <location>
        <begin position="2"/>
        <end position="76"/>
    </location>
</feature>
<keyword evidence="2" id="KW-0812">Transmembrane</keyword>
<dbReference type="PANTHER" id="PTHR36974">
    <property type="entry name" value="MEMBRANE PROTEIN-RELATED"/>
    <property type="match status" value="1"/>
</dbReference>
<dbReference type="Proteomes" id="UP001183390">
    <property type="component" value="Unassembled WGS sequence"/>
</dbReference>
<dbReference type="Pfam" id="PF07291">
    <property type="entry name" value="MauE"/>
    <property type="match status" value="1"/>
</dbReference>
<gene>
    <name evidence="6" type="ORF">RM479_06130</name>
</gene>
<evidence type="ECO:0000259" key="5">
    <source>
        <dbReference type="Pfam" id="PF07291"/>
    </source>
</evidence>
<keyword evidence="4" id="KW-0472">Membrane</keyword>
<keyword evidence="3" id="KW-1133">Transmembrane helix</keyword>
<comment type="caution">
    <text evidence="6">The sequence shown here is derived from an EMBL/GenBank/DDBJ whole genome shotgun (WGS) entry which is preliminary data.</text>
</comment>
<reference evidence="7" key="1">
    <citation type="submission" date="2023-07" db="EMBL/GenBank/DDBJ databases">
        <title>30 novel species of actinomycetes from the DSMZ collection.</title>
        <authorList>
            <person name="Nouioui I."/>
        </authorList>
    </citation>
    <scope>NUCLEOTIDE SEQUENCE [LARGE SCALE GENOMIC DNA]</scope>
    <source>
        <strain evidence="7">DSM 44743</strain>
    </source>
</reference>
<evidence type="ECO:0000256" key="3">
    <source>
        <dbReference type="ARBA" id="ARBA00022989"/>
    </source>
</evidence>
<dbReference type="EMBL" id="JAVREP010000003">
    <property type="protein sequence ID" value="MDT0327986.1"/>
    <property type="molecule type" value="Genomic_DNA"/>
</dbReference>
<dbReference type="InterPro" id="IPR009908">
    <property type="entry name" value="Methylamine_util_MauE"/>
</dbReference>
<protein>
    <submittedName>
        <fullName evidence="6">DoxX family protein</fullName>
    </submittedName>
</protein>
<proteinExistence type="predicted"/>
<sequence length="127" mass="13590">MKTLRKVAPYALGGLFLGSGVLHFAAPRPFEAIMPRSLPARRAWVYGSGVAEIACGLGLLTRRRWAGPASAGLLLAVWPANVRMALDSGTGRLPGLADNRVVAWGRVPLQIPLIWAALQSRPADDRP</sequence>
<name>A0ABU2M6Y3_9ACTN</name>
<dbReference type="PANTHER" id="PTHR36974:SF1">
    <property type="entry name" value="DOXX FAMILY MEMBRANE PROTEIN"/>
    <property type="match status" value="1"/>
</dbReference>
<evidence type="ECO:0000256" key="1">
    <source>
        <dbReference type="ARBA" id="ARBA00004141"/>
    </source>
</evidence>
<evidence type="ECO:0000256" key="2">
    <source>
        <dbReference type="ARBA" id="ARBA00022692"/>
    </source>
</evidence>
<keyword evidence="7" id="KW-1185">Reference proteome</keyword>
<evidence type="ECO:0000313" key="6">
    <source>
        <dbReference type="EMBL" id="MDT0327986.1"/>
    </source>
</evidence>
<organism evidence="6 7">
    <name type="scientific">Nocardiopsis lambiniae</name>
    <dbReference type="NCBI Taxonomy" id="3075539"/>
    <lineage>
        <taxon>Bacteria</taxon>
        <taxon>Bacillati</taxon>
        <taxon>Actinomycetota</taxon>
        <taxon>Actinomycetes</taxon>
        <taxon>Streptosporangiales</taxon>
        <taxon>Nocardiopsidaceae</taxon>
        <taxon>Nocardiopsis</taxon>
    </lineage>
</organism>
<dbReference type="RefSeq" id="WP_311510743.1">
    <property type="nucleotide sequence ID" value="NZ_JAVREP010000003.1"/>
</dbReference>
<accession>A0ABU2M6Y3</accession>
<evidence type="ECO:0000313" key="7">
    <source>
        <dbReference type="Proteomes" id="UP001183390"/>
    </source>
</evidence>
<evidence type="ECO:0000256" key="4">
    <source>
        <dbReference type="ARBA" id="ARBA00023136"/>
    </source>
</evidence>
<comment type="subcellular location">
    <subcellularLocation>
        <location evidence="1">Membrane</location>
        <topology evidence="1">Multi-pass membrane protein</topology>
    </subcellularLocation>
</comment>